<evidence type="ECO:0000256" key="1">
    <source>
        <dbReference type="SAM" id="SignalP"/>
    </source>
</evidence>
<dbReference type="STRING" id="871325.SAMN05444349_12730"/>
<evidence type="ECO:0000313" key="2">
    <source>
        <dbReference type="EMBL" id="SHF62626.1"/>
    </source>
</evidence>
<dbReference type="PROSITE" id="PS51257">
    <property type="entry name" value="PROKAR_LIPOPROTEIN"/>
    <property type="match status" value="1"/>
</dbReference>
<keyword evidence="1" id="KW-0732">Signal</keyword>
<feature type="chain" id="PRO_5011957164" description="Major paralogous domain-containing protein" evidence="1">
    <location>
        <begin position="22"/>
        <end position="338"/>
    </location>
</feature>
<sequence length="338" mass="37826">MKNITLLILSLMALACFSSCNDEGEENAIPQYSFFKPYLEWGSSKTQIASKMADCVVLLDTDNTLCYQSEGETIAYAFKNGKLNTVVVIPERALPLDEILLAFNGYTLLGEYDNMVYLNEQSNTIAEIEDSNGFYTISWSQYGLDMANAVDLGLSVKWADVNLDMGYDDYAALTPENIQDDMTRYFNGLIGWGDPTGIKKSEIESDYPKASSISGTIYDVAKVKWGGKWRVATQSEFQELISACIWIWEERNGYYGYKVIGPNGNSIFLPTTGYRIGLSWYSSDKGYYWTGTMRPGTSPYPYVLNFDKANKGLNTSSVSGLAYPFKHFGCAIRPVQDE</sequence>
<accession>A0A1M5D6K2</accession>
<protein>
    <recommendedName>
        <fullName evidence="4">Major paralogous domain-containing protein</fullName>
    </recommendedName>
</protein>
<proteinExistence type="predicted"/>
<dbReference type="Proteomes" id="UP000184436">
    <property type="component" value="Unassembled WGS sequence"/>
</dbReference>
<reference evidence="2 3" key="1">
    <citation type="submission" date="2016-11" db="EMBL/GenBank/DDBJ databases">
        <authorList>
            <person name="Jaros S."/>
            <person name="Januszkiewicz K."/>
            <person name="Wedrychowicz H."/>
        </authorList>
    </citation>
    <scope>NUCLEOTIDE SEQUENCE [LARGE SCALE GENOMIC DNA]</scope>
    <source>
        <strain evidence="2 3">DSM 26883</strain>
    </source>
</reference>
<feature type="signal peptide" evidence="1">
    <location>
        <begin position="1"/>
        <end position="21"/>
    </location>
</feature>
<organism evidence="2 3">
    <name type="scientific">Bacteroides faecichinchillae</name>
    <dbReference type="NCBI Taxonomy" id="871325"/>
    <lineage>
        <taxon>Bacteria</taxon>
        <taxon>Pseudomonadati</taxon>
        <taxon>Bacteroidota</taxon>
        <taxon>Bacteroidia</taxon>
        <taxon>Bacteroidales</taxon>
        <taxon>Bacteroidaceae</taxon>
        <taxon>Bacteroides</taxon>
    </lineage>
</organism>
<dbReference type="EMBL" id="FQVD01000027">
    <property type="protein sequence ID" value="SHF62626.1"/>
    <property type="molecule type" value="Genomic_DNA"/>
</dbReference>
<gene>
    <name evidence="2" type="ORF">SAMN05444349_12730</name>
</gene>
<dbReference type="AlphaFoldDB" id="A0A1M5D6K2"/>
<name>A0A1M5D6K2_9BACE</name>
<keyword evidence="3" id="KW-1185">Reference proteome</keyword>
<evidence type="ECO:0008006" key="4">
    <source>
        <dbReference type="Google" id="ProtNLM"/>
    </source>
</evidence>
<evidence type="ECO:0000313" key="3">
    <source>
        <dbReference type="Proteomes" id="UP000184436"/>
    </source>
</evidence>